<dbReference type="InterPro" id="IPR036661">
    <property type="entry name" value="Luciferase-like_sf"/>
</dbReference>
<accession>A0AAP3E2F7</accession>
<protein>
    <submittedName>
        <fullName evidence="6">LLM class flavin-dependent oxidoreductase</fullName>
    </submittedName>
</protein>
<gene>
    <name evidence="6" type="ORF">OB960_14310</name>
</gene>
<dbReference type="GO" id="GO:0008726">
    <property type="term" value="F:alkanesulfonate monooxygenase activity"/>
    <property type="evidence" value="ECO:0007669"/>
    <property type="project" value="TreeGrafter"/>
</dbReference>
<evidence type="ECO:0000313" key="7">
    <source>
        <dbReference type="Proteomes" id="UP001321018"/>
    </source>
</evidence>
<organism evidence="6 7">
    <name type="scientific">Natronoglomus mannanivorans</name>
    <dbReference type="NCBI Taxonomy" id="2979990"/>
    <lineage>
        <taxon>Archaea</taxon>
        <taxon>Methanobacteriati</taxon>
        <taxon>Methanobacteriota</taxon>
        <taxon>Stenosarchaea group</taxon>
        <taxon>Halobacteria</taxon>
        <taxon>Halobacteriales</taxon>
        <taxon>Natrialbaceae</taxon>
        <taxon>Natronoglomus</taxon>
    </lineage>
</organism>
<evidence type="ECO:0000259" key="5">
    <source>
        <dbReference type="Pfam" id="PF00296"/>
    </source>
</evidence>
<dbReference type="EMBL" id="JAOPKA010000009">
    <property type="protein sequence ID" value="MCU4742568.1"/>
    <property type="molecule type" value="Genomic_DNA"/>
</dbReference>
<keyword evidence="4" id="KW-0503">Monooxygenase</keyword>
<dbReference type="PANTHER" id="PTHR42847:SF8">
    <property type="entry name" value="CONSERVED PROTEIN"/>
    <property type="match status" value="1"/>
</dbReference>
<dbReference type="Gene3D" id="3.20.20.30">
    <property type="entry name" value="Luciferase-like domain"/>
    <property type="match status" value="1"/>
</dbReference>
<dbReference type="PANTHER" id="PTHR42847">
    <property type="entry name" value="ALKANESULFONATE MONOOXYGENASE"/>
    <property type="match status" value="1"/>
</dbReference>
<evidence type="ECO:0000256" key="1">
    <source>
        <dbReference type="ARBA" id="ARBA00022630"/>
    </source>
</evidence>
<keyword evidence="1" id="KW-0285">Flavoprotein</keyword>
<evidence type="ECO:0000256" key="3">
    <source>
        <dbReference type="ARBA" id="ARBA00023002"/>
    </source>
</evidence>
<dbReference type="Proteomes" id="UP001321018">
    <property type="component" value="Unassembled WGS sequence"/>
</dbReference>
<keyword evidence="3" id="KW-0560">Oxidoreductase</keyword>
<reference evidence="6" key="1">
    <citation type="submission" date="2022-09" db="EMBL/GenBank/DDBJ databases">
        <title>Enrichment on poylsaccharides allowed isolation of novel metabolic and taxonomic groups of Haloarchaea.</title>
        <authorList>
            <person name="Sorokin D.Y."/>
            <person name="Elcheninov A.G."/>
            <person name="Khizhniak T.V."/>
            <person name="Kolganova T.V."/>
            <person name="Kublanov I.V."/>
        </authorList>
    </citation>
    <scope>NUCLEOTIDE SEQUENCE</scope>
    <source>
        <strain evidence="6">AArc-xg1-1</strain>
    </source>
</reference>
<dbReference type="AlphaFoldDB" id="A0AAP3E2F7"/>
<name>A0AAP3E2F7_9EURY</name>
<dbReference type="InterPro" id="IPR011251">
    <property type="entry name" value="Luciferase-like_dom"/>
</dbReference>
<keyword evidence="2" id="KW-0288">FMN</keyword>
<dbReference type="SUPFAM" id="SSF51679">
    <property type="entry name" value="Bacterial luciferase-like"/>
    <property type="match status" value="1"/>
</dbReference>
<dbReference type="InterPro" id="IPR050172">
    <property type="entry name" value="SsuD_RutA_monooxygenase"/>
</dbReference>
<dbReference type="GO" id="GO:0046306">
    <property type="term" value="P:alkanesulfonate catabolic process"/>
    <property type="evidence" value="ECO:0007669"/>
    <property type="project" value="TreeGrafter"/>
</dbReference>
<dbReference type="RefSeq" id="WP_338004393.1">
    <property type="nucleotide sequence ID" value="NZ_JAOPKA010000009.1"/>
</dbReference>
<evidence type="ECO:0000256" key="4">
    <source>
        <dbReference type="ARBA" id="ARBA00023033"/>
    </source>
</evidence>
<comment type="caution">
    <text evidence="6">The sequence shown here is derived from an EMBL/GenBank/DDBJ whole genome shotgun (WGS) entry which is preliminary data.</text>
</comment>
<evidence type="ECO:0000313" key="6">
    <source>
        <dbReference type="EMBL" id="MCU4742568.1"/>
    </source>
</evidence>
<sequence length="346" mass="38957">MSTNDVSFEFNVPVFAGAPDEGDDEPVHRDTPQLEGLDWDQTKESILLAEELGFDAAWAPDHLMLGRDHAEYEVWTLLSAMAGFTEDINLGSLVLCNDYRNPALVAKMAATLDVISDGRLELGLGAGWHDGEYEAYGWEYRDGFERLMRLDEGIRLMKEMWTTDAGEGATFDGDRYQIEDAHCEPGPVQDPHPPILVGGQGEQVTLKLVAKHADVWNTDVFNGDVETLEHKIGVIEDHCETVGRDPDEIEYSWDGHVICTRDEEKLEDLIDLMTPIQFEEEYQDQAPIETVEDAREYFVIGTPEECAEAIEERIDVGVTKFQGWFIDFPDTSGMELFADEVIPQFS</sequence>
<dbReference type="Pfam" id="PF00296">
    <property type="entry name" value="Bac_luciferase"/>
    <property type="match status" value="1"/>
</dbReference>
<evidence type="ECO:0000256" key="2">
    <source>
        <dbReference type="ARBA" id="ARBA00022643"/>
    </source>
</evidence>
<feature type="domain" description="Luciferase-like" evidence="5">
    <location>
        <begin position="33"/>
        <end position="319"/>
    </location>
</feature>
<proteinExistence type="predicted"/>